<name>A0A1G6WE67_9ACTN</name>
<evidence type="ECO:0000313" key="3">
    <source>
        <dbReference type="Proteomes" id="UP000198546"/>
    </source>
</evidence>
<keyword evidence="2" id="KW-0121">Carboxypeptidase</keyword>
<keyword evidence="3" id="KW-1185">Reference proteome</keyword>
<gene>
    <name evidence="2" type="ORF">SAMN04489747_1419</name>
</gene>
<keyword evidence="2" id="KW-0645">Protease</keyword>
<dbReference type="InterPro" id="IPR001563">
    <property type="entry name" value="Peptidase_S10"/>
</dbReference>
<evidence type="ECO:0000256" key="1">
    <source>
        <dbReference type="SAM" id="MobiDB-lite"/>
    </source>
</evidence>
<dbReference type="EMBL" id="LT629688">
    <property type="protein sequence ID" value="SDD64142.1"/>
    <property type="molecule type" value="Genomic_DNA"/>
</dbReference>
<dbReference type="Pfam" id="PF00450">
    <property type="entry name" value="Peptidase_S10"/>
    <property type="match status" value="1"/>
</dbReference>
<dbReference type="RefSeq" id="WP_197679233.1">
    <property type="nucleotide sequence ID" value="NZ_LT629688.1"/>
</dbReference>
<keyword evidence="2" id="KW-0378">Hydrolase</keyword>
<sequence>MIHEQPDPTSADTAATRTPAEPVDDLVSTRHQLTVEGRTLDYTAVTGRIVLRDEVHTDGVFKGLLPRAEVSITSYVLDSEDPTSRPVTFAFNGGPGSSSVWLHLGLLGPRRVLMGDAGELLPPPYGLADNPQTLLAVSDLVFIDPVSTGYSRALAGERPAEFHGFTADVESVAEVIRLWTARHHRWMSPKLLVGESYGTLRAAALAEHLQTRHAMYLNGVVMVSSVLDIGSQDFHDQRNDRAHALYLPTYAAVAHYHGRIPGQTLQEAVGAAEEYASRGYRYVLGRGSRLSAEERAEAVRQVAALTGLSEDYVDRADLRIEHWRFFGELLRDQRRTVGRLDGRFSAPAASAIAEHMDADPSMDAICGPYAAAWNHYVRDELGYQNDLAYEQISARVHPWSFKEFEGRPVDVSGRLERAMRQNPHLRVHVAYGYYDGATPHSAAEDTFAHLQLPAELRANIEHAWYEAGHMMYVHEPTRLRQSADLADFVTRATAR</sequence>
<dbReference type="GO" id="GO:0006508">
    <property type="term" value="P:proteolysis"/>
    <property type="evidence" value="ECO:0007669"/>
    <property type="project" value="InterPro"/>
</dbReference>
<organism evidence="2 3">
    <name type="scientific">Auraticoccus monumenti</name>
    <dbReference type="NCBI Taxonomy" id="675864"/>
    <lineage>
        <taxon>Bacteria</taxon>
        <taxon>Bacillati</taxon>
        <taxon>Actinomycetota</taxon>
        <taxon>Actinomycetes</taxon>
        <taxon>Propionibacteriales</taxon>
        <taxon>Propionibacteriaceae</taxon>
        <taxon>Auraticoccus</taxon>
    </lineage>
</organism>
<feature type="compositionally biased region" description="Polar residues" evidence="1">
    <location>
        <begin position="7"/>
        <end position="16"/>
    </location>
</feature>
<evidence type="ECO:0000313" key="2">
    <source>
        <dbReference type="EMBL" id="SDD64142.1"/>
    </source>
</evidence>
<dbReference type="GO" id="GO:0004185">
    <property type="term" value="F:serine-type carboxypeptidase activity"/>
    <property type="evidence" value="ECO:0007669"/>
    <property type="project" value="InterPro"/>
</dbReference>
<dbReference type="Gene3D" id="3.40.50.1820">
    <property type="entry name" value="alpha/beta hydrolase"/>
    <property type="match status" value="1"/>
</dbReference>
<protein>
    <submittedName>
        <fullName evidence="2">Carboxypeptidase C (Cathepsin A)</fullName>
    </submittedName>
</protein>
<accession>A0A1G6WE67</accession>
<dbReference type="STRING" id="675864.SAMN04489747_1419"/>
<proteinExistence type="predicted"/>
<dbReference type="AlphaFoldDB" id="A0A1G6WE67"/>
<feature type="region of interest" description="Disordered" evidence="1">
    <location>
        <begin position="1"/>
        <end position="22"/>
    </location>
</feature>
<reference evidence="2 3" key="1">
    <citation type="submission" date="2016-10" db="EMBL/GenBank/DDBJ databases">
        <authorList>
            <person name="de Groot N.N."/>
        </authorList>
    </citation>
    <scope>NUCLEOTIDE SEQUENCE [LARGE SCALE GENOMIC DNA]</scope>
    <source>
        <strain evidence="2 3">MON 2.2</strain>
    </source>
</reference>
<dbReference type="SUPFAM" id="SSF53474">
    <property type="entry name" value="alpha/beta-Hydrolases"/>
    <property type="match status" value="1"/>
</dbReference>
<dbReference type="Proteomes" id="UP000198546">
    <property type="component" value="Chromosome i"/>
</dbReference>
<dbReference type="InterPro" id="IPR029058">
    <property type="entry name" value="AB_hydrolase_fold"/>
</dbReference>